<dbReference type="EMBL" id="AUZM01000010">
    <property type="protein sequence ID" value="ERT08517.1"/>
    <property type="molecule type" value="Genomic_DNA"/>
</dbReference>
<keyword evidence="2" id="KW-1185">Reference proteome</keyword>
<evidence type="ECO:0000313" key="1">
    <source>
        <dbReference type="EMBL" id="ERT08517.1"/>
    </source>
</evidence>
<reference evidence="1 2" key="1">
    <citation type="journal article" date="2013" name="Front. Microbiol.">
        <title>Comparative genomic analyses of the cyanobacterium, Lyngbya aestuarii BL J, a powerful hydrogen producer.</title>
        <authorList>
            <person name="Kothari A."/>
            <person name="Vaughn M."/>
            <person name="Garcia-Pichel F."/>
        </authorList>
    </citation>
    <scope>NUCLEOTIDE SEQUENCE [LARGE SCALE GENOMIC DNA]</scope>
    <source>
        <strain evidence="1 2">BL J</strain>
    </source>
</reference>
<gene>
    <name evidence="1" type="ORF">M595_1496</name>
</gene>
<proteinExistence type="predicted"/>
<comment type="caution">
    <text evidence="1">The sequence shown here is derived from an EMBL/GenBank/DDBJ whole genome shotgun (WGS) entry which is preliminary data.</text>
</comment>
<organism evidence="1 2">
    <name type="scientific">Lyngbya aestuarii BL J</name>
    <dbReference type="NCBI Taxonomy" id="1348334"/>
    <lineage>
        <taxon>Bacteria</taxon>
        <taxon>Bacillati</taxon>
        <taxon>Cyanobacteriota</taxon>
        <taxon>Cyanophyceae</taxon>
        <taxon>Oscillatoriophycideae</taxon>
        <taxon>Oscillatoriales</taxon>
        <taxon>Microcoleaceae</taxon>
        <taxon>Lyngbya</taxon>
    </lineage>
</organism>
<evidence type="ECO:0000313" key="2">
    <source>
        <dbReference type="Proteomes" id="UP000017127"/>
    </source>
</evidence>
<dbReference type="Proteomes" id="UP000017127">
    <property type="component" value="Unassembled WGS sequence"/>
</dbReference>
<accession>U7QMN2</accession>
<name>U7QMN2_9CYAN</name>
<protein>
    <submittedName>
        <fullName evidence="1">Uncharacterized protein</fullName>
    </submittedName>
</protein>
<dbReference type="AlphaFoldDB" id="U7QMN2"/>
<sequence length="45" mass="5388">MYWTPSPPLETRIKQEIFLYTYSQSRIQTMIQKLKLNTILRGNGE</sequence>